<sequence length="62" mass="6844">MSANDLIRSQPLSDPKFDLPVEFLEQQLRDTLISSEQESTSTFISTPEQRSGSPSFATPSTP</sequence>
<evidence type="ECO:0000313" key="2">
    <source>
        <dbReference type="EMBL" id="CCA76870.1"/>
    </source>
</evidence>
<dbReference type="Proteomes" id="UP000007148">
    <property type="component" value="Unassembled WGS sequence"/>
</dbReference>
<comment type="caution">
    <text evidence="2">The sequence shown here is derived from an EMBL/GenBank/DDBJ whole genome shotgun (WGS) entry which is preliminary data.</text>
</comment>
<protein>
    <submittedName>
        <fullName evidence="2">Uncharacterized protein</fullName>
    </submittedName>
</protein>
<dbReference type="EMBL" id="CAFZ01001071">
    <property type="protein sequence ID" value="CCA76870.1"/>
    <property type="molecule type" value="Genomic_DNA"/>
</dbReference>
<feature type="region of interest" description="Disordered" evidence="1">
    <location>
        <begin position="30"/>
        <end position="62"/>
    </location>
</feature>
<evidence type="ECO:0000256" key="1">
    <source>
        <dbReference type="SAM" id="MobiDB-lite"/>
    </source>
</evidence>
<keyword evidence="3" id="KW-1185">Reference proteome</keyword>
<proteinExistence type="predicted"/>
<name>G4TZX7_SERID</name>
<reference evidence="2 3" key="1">
    <citation type="journal article" date="2011" name="PLoS Pathog.">
        <title>Endophytic Life Strategies Decoded by Genome and Transcriptome Analyses of the Mutualistic Root Symbiont Piriformospora indica.</title>
        <authorList>
            <person name="Zuccaro A."/>
            <person name="Lahrmann U."/>
            <person name="Guldener U."/>
            <person name="Langen G."/>
            <person name="Pfiffi S."/>
            <person name="Biedenkopf D."/>
            <person name="Wong P."/>
            <person name="Samans B."/>
            <person name="Grimm C."/>
            <person name="Basiewicz M."/>
            <person name="Murat C."/>
            <person name="Martin F."/>
            <person name="Kogel K.H."/>
        </authorList>
    </citation>
    <scope>NUCLEOTIDE SEQUENCE [LARGE SCALE GENOMIC DNA]</scope>
    <source>
        <strain evidence="2 3">DSM 11827</strain>
    </source>
</reference>
<dbReference type="HOGENOM" id="CLU_2905011_0_0_1"/>
<feature type="compositionally biased region" description="Polar residues" evidence="1">
    <location>
        <begin position="32"/>
        <end position="62"/>
    </location>
</feature>
<evidence type="ECO:0000313" key="3">
    <source>
        <dbReference type="Proteomes" id="UP000007148"/>
    </source>
</evidence>
<gene>
    <name evidence="2" type="ORF">PIIN_10855</name>
</gene>
<dbReference type="InParanoid" id="G4TZX7"/>
<dbReference type="AlphaFoldDB" id="G4TZX7"/>
<organism evidence="2 3">
    <name type="scientific">Serendipita indica (strain DSM 11827)</name>
    <name type="common">Root endophyte fungus</name>
    <name type="synonym">Piriformospora indica</name>
    <dbReference type="NCBI Taxonomy" id="1109443"/>
    <lineage>
        <taxon>Eukaryota</taxon>
        <taxon>Fungi</taxon>
        <taxon>Dikarya</taxon>
        <taxon>Basidiomycota</taxon>
        <taxon>Agaricomycotina</taxon>
        <taxon>Agaricomycetes</taxon>
        <taxon>Sebacinales</taxon>
        <taxon>Serendipitaceae</taxon>
        <taxon>Serendipita</taxon>
    </lineage>
</organism>
<accession>G4TZX7</accession>